<dbReference type="PROSITE" id="PS51186">
    <property type="entry name" value="GNAT"/>
    <property type="match status" value="1"/>
</dbReference>
<protein>
    <submittedName>
        <fullName evidence="2">N-acetyltransferase</fullName>
    </submittedName>
</protein>
<dbReference type="EMBL" id="BLAE01000098">
    <property type="protein sequence ID" value="GES16324.1"/>
    <property type="molecule type" value="Genomic_DNA"/>
</dbReference>
<name>A0A5M3X5E0_9ACTN</name>
<dbReference type="InterPro" id="IPR016181">
    <property type="entry name" value="Acyl_CoA_acyltransferase"/>
</dbReference>
<dbReference type="GO" id="GO:0016747">
    <property type="term" value="F:acyltransferase activity, transferring groups other than amino-acyl groups"/>
    <property type="evidence" value="ECO:0007669"/>
    <property type="project" value="InterPro"/>
</dbReference>
<dbReference type="InterPro" id="IPR000182">
    <property type="entry name" value="GNAT_dom"/>
</dbReference>
<sequence>MRAGMVAAQTVPVLIRREGPRDVAVIRAVVGAAFAKPGEPEPVEAPLVDELRADVGWLPALSMVAVTGAGEVVGHVVCTRGYVGDTAALGLGPLSVLPGHQRQGVGLALMHAMLGAADALGEPLMALLGNPAYYGRYGFRAATGFGIESPDPAWGDYFQVRPLTEYRPSIKGVFRYSAPFDNL</sequence>
<organism evidence="2 3">
    <name type="scientific">Acrocarpospora macrocephala</name>
    <dbReference type="NCBI Taxonomy" id="150177"/>
    <lineage>
        <taxon>Bacteria</taxon>
        <taxon>Bacillati</taxon>
        <taxon>Actinomycetota</taxon>
        <taxon>Actinomycetes</taxon>
        <taxon>Streptosporangiales</taxon>
        <taxon>Streptosporangiaceae</taxon>
        <taxon>Acrocarpospora</taxon>
    </lineage>
</organism>
<dbReference type="Pfam" id="PF13508">
    <property type="entry name" value="Acetyltransf_7"/>
    <property type="match status" value="1"/>
</dbReference>
<evidence type="ECO:0000259" key="1">
    <source>
        <dbReference type="PROSITE" id="PS51186"/>
    </source>
</evidence>
<accession>A0A5M3X5E0</accession>
<comment type="caution">
    <text evidence="2">The sequence shown here is derived from an EMBL/GenBank/DDBJ whole genome shotgun (WGS) entry which is preliminary data.</text>
</comment>
<proteinExistence type="predicted"/>
<dbReference type="Proteomes" id="UP000331127">
    <property type="component" value="Unassembled WGS sequence"/>
</dbReference>
<feature type="domain" description="N-acetyltransferase" evidence="1">
    <location>
        <begin position="13"/>
        <end position="164"/>
    </location>
</feature>
<dbReference type="AlphaFoldDB" id="A0A5M3X5E0"/>
<gene>
    <name evidence="2" type="primary">yhbS_2</name>
    <name evidence="2" type="ORF">Amac_099220</name>
</gene>
<dbReference type="SUPFAM" id="SSF55729">
    <property type="entry name" value="Acyl-CoA N-acyltransferases (Nat)"/>
    <property type="match status" value="1"/>
</dbReference>
<keyword evidence="2" id="KW-0808">Transferase</keyword>
<dbReference type="CDD" id="cd04301">
    <property type="entry name" value="NAT_SF"/>
    <property type="match status" value="1"/>
</dbReference>
<keyword evidence="3" id="KW-1185">Reference proteome</keyword>
<evidence type="ECO:0000313" key="3">
    <source>
        <dbReference type="Proteomes" id="UP000331127"/>
    </source>
</evidence>
<evidence type="ECO:0000313" key="2">
    <source>
        <dbReference type="EMBL" id="GES16324.1"/>
    </source>
</evidence>
<dbReference type="Gene3D" id="3.40.630.30">
    <property type="match status" value="1"/>
</dbReference>
<reference evidence="2 3" key="1">
    <citation type="submission" date="2019-10" db="EMBL/GenBank/DDBJ databases">
        <title>Whole genome shotgun sequence of Acrocarpospora macrocephala NBRC 16266.</title>
        <authorList>
            <person name="Ichikawa N."/>
            <person name="Kimura A."/>
            <person name="Kitahashi Y."/>
            <person name="Komaki H."/>
            <person name="Oguchi A."/>
        </authorList>
    </citation>
    <scope>NUCLEOTIDE SEQUENCE [LARGE SCALE GENOMIC DNA]</scope>
    <source>
        <strain evidence="2 3">NBRC 16266</strain>
    </source>
</reference>